<dbReference type="EMBL" id="MU004453">
    <property type="protein sequence ID" value="KAF2650499.1"/>
    <property type="molecule type" value="Genomic_DNA"/>
</dbReference>
<dbReference type="AlphaFoldDB" id="A0A6A6SS12"/>
<evidence type="ECO:0000259" key="1">
    <source>
        <dbReference type="Pfam" id="PF26061"/>
    </source>
</evidence>
<proteinExistence type="predicted"/>
<keyword evidence="3" id="KW-1185">Reference proteome</keyword>
<protein>
    <recommendedName>
        <fullName evidence="1">DUF8021 domain-containing protein</fullName>
    </recommendedName>
</protein>
<dbReference type="Pfam" id="PF26061">
    <property type="entry name" value="DUF8021"/>
    <property type="match status" value="1"/>
</dbReference>
<evidence type="ECO:0000313" key="2">
    <source>
        <dbReference type="EMBL" id="KAF2650499.1"/>
    </source>
</evidence>
<reference evidence="2" key="1">
    <citation type="journal article" date="2020" name="Stud. Mycol.">
        <title>101 Dothideomycetes genomes: a test case for predicting lifestyles and emergence of pathogens.</title>
        <authorList>
            <person name="Haridas S."/>
            <person name="Albert R."/>
            <person name="Binder M."/>
            <person name="Bloem J."/>
            <person name="Labutti K."/>
            <person name="Salamov A."/>
            <person name="Andreopoulos B."/>
            <person name="Baker S."/>
            <person name="Barry K."/>
            <person name="Bills G."/>
            <person name="Bluhm B."/>
            <person name="Cannon C."/>
            <person name="Castanera R."/>
            <person name="Culley D."/>
            <person name="Daum C."/>
            <person name="Ezra D."/>
            <person name="Gonzalez J."/>
            <person name="Henrissat B."/>
            <person name="Kuo A."/>
            <person name="Liang C."/>
            <person name="Lipzen A."/>
            <person name="Lutzoni F."/>
            <person name="Magnuson J."/>
            <person name="Mondo S."/>
            <person name="Nolan M."/>
            <person name="Ohm R."/>
            <person name="Pangilinan J."/>
            <person name="Park H.-J."/>
            <person name="Ramirez L."/>
            <person name="Alfaro M."/>
            <person name="Sun H."/>
            <person name="Tritt A."/>
            <person name="Yoshinaga Y."/>
            <person name="Zwiers L.-H."/>
            <person name="Turgeon B."/>
            <person name="Goodwin S."/>
            <person name="Spatafora J."/>
            <person name="Crous P."/>
            <person name="Grigoriev I."/>
        </authorList>
    </citation>
    <scope>NUCLEOTIDE SEQUENCE</scope>
    <source>
        <strain evidence="2">CBS 122681</strain>
    </source>
</reference>
<evidence type="ECO:0000313" key="3">
    <source>
        <dbReference type="Proteomes" id="UP000799324"/>
    </source>
</evidence>
<feature type="domain" description="DUF8021" evidence="1">
    <location>
        <begin position="150"/>
        <end position="258"/>
    </location>
</feature>
<dbReference type="OrthoDB" id="3515051at2759"/>
<organism evidence="2 3">
    <name type="scientific">Lophiostoma macrostomum CBS 122681</name>
    <dbReference type="NCBI Taxonomy" id="1314788"/>
    <lineage>
        <taxon>Eukaryota</taxon>
        <taxon>Fungi</taxon>
        <taxon>Dikarya</taxon>
        <taxon>Ascomycota</taxon>
        <taxon>Pezizomycotina</taxon>
        <taxon>Dothideomycetes</taxon>
        <taxon>Pleosporomycetidae</taxon>
        <taxon>Pleosporales</taxon>
        <taxon>Lophiostomataceae</taxon>
        <taxon>Lophiostoma</taxon>
    </lineage>
</organism>
<dbReference type="Proteomes" id="UP000799324">
    <property type="component" value="Unassembled WGS sequence"/>
</dbReference>
<gene>
    <name evidence="2" type="ORF">K491DRAFT_771003</name>
</gene>
<dbReference type="InterPro" id="IPR058334">
    <property type="entry name" value="DUF8021"/>
</dbReference>
<name>A0A6A6SS12_9PLEO</name>
<accession>A0A6A6SS12</accession>
<sequence length="304" mass="33614">MHPSIPLTTFLAAKATAECSRVFLRNTTTNYIDAQKQGLYTGLTALRENTTYTEQFKPASISSGILSKPLKIDHSRSIHDPVRCTTFTEIIVTDKAHPYVIATRMETDGAYITKIESLVSDAGDWLFNATGYAYYNSLENWDAIPQLQLDQPEVIKAAGDAYFNRFADVNVTVPYGTPCARLEGGAYTDSRLTGNNTCNLGLPSNVTVVDRRYVVDEEMGAVNIFLGFPGLDRDSPEPAPDSHTFRVVKGEIRYIHTVSTCEGHPGCGLNGTFVPTRRRNPNIVDVEIKRGRELSMIGVTFSFQ</sequence>